<dbReference type="InterPro" id="IPR036188">
    <property type="entry name" value="FAD/NAD-bd_sf"/>
</dbReference>
<keyword evidence="3" id="KW-1185">Reference proteome</keyword>
<dbReference type="GO" id="GO:0050660">
    <property type="term" value="F:flavin adenine dinucleotide binding"/>
    <property type="evidence" value="ECO:0007669"/>
    <property type="project" value="TreeGrafter"/>
</dbReference>
<dbReference type="NCBIfam" id="NF005546">
    <property type="entry name" value="PRK07208.1-2"/>
    <property type="match status" value="1"/>
</dbReference>
<evidence type="ECO:0000313" key="2">
    <source>
        <dbReference type="EMBL" id="QGY00197.1"/>
    </source>
</evidence>
<dbReference type="GO" id="GO:0008767">
    <property type="term" value="F:UDP-galactopyranose mutase activity"/>
    <property type="evidence" value="ECO:0007669"/>
    <property type="project" value="TreeGrafter"/>
</dbReference>
<dbReference type="KEGG" id="rom:EI983_18775"/>
<feature type="domain" description="Amine oxidase" evidence="1">
    <location>
        <begin position="14"/>
        <end position="445"/>
    </location>
</feature>
<dbReference type="Gene3D" id="3.50.50.60">
    <property type="entry name" value="FAD/NAD(P)-binding domain"/>
    <property type="match status" value="2"/>
</dbReference>
<protein>
    <submittedName>
        <fullName evidence="2">NAD(P)/FAD-dependent oxidoreductase</fullName>
    </submittedName>
</protein>
<dbReference type="OrthoDB" id="9769600at2"/>
<dbReference type="GO" id="GO:0016491">
    <property type="term" value="F:oxidoreductase activity"/>
    <property type="evidence" value="ECO:0007669"/>
    <property type="project" value="InterPro"/>
</dbReference>
<dbReference type="PANTHER" id="PTHR21197:SF0">
    <property type="entry name" value="UDP-GALACTOPYRANOSE MUTASE"/>
    <property type="match status" value="1"/>
</dbReference>
<dbReference type="Pfam" id="PF01593">
    <property type="entry name" value="Amino_oxidase"/>
    <property type="match status" value="1"/>
</dbReference>
<dbReference type="RefSeq" id="WP_157708877.1">
    <property type="nucleotide sequence ID" value="NZ_CP034348.1"/>
</dbReference>
<proteinExistence type="predicted"/>
<dbReference type="AlphaFoldDB" id="A0A6I6IXI5"/>
<dbReference type="InterPro" id="IPR002937">
    <property type="entry name" value="Amino_oxidase"/>
</dbReference>
<dbReference type="Proteomes" id="UP000428330">
    <property type="component" value="Chromosome"/>
</dbReference>
<dbReference type="NCBIfam" id="NF005548">
    <property type="entry name" value="PRK07208.1-4"/>
    <property type="match status" value="1"/>
</dbReference>
<name>A0A6I6IXI5_9RHOB</name>
<dbReference type="PANTHER" id="PTHR21197">
    <property type="entry name" value="UDP-GALACTOPYRANOSE MUTASE"/>
    <property type="match status" value="1"/>
</dbReference>
<dbReference type="GO" id="GO:0005829">
    <property type="term" value="C:cytosol"/>
    <property type="evidence" value="ECO:0007669"/>
    <property type="project" value="TreeGrafter"/>
</dbReference>
<sequence length="528" mass="59300">MSKAKALIIGAGPAGLTAAHELATRTDIKPIIFEADTQVGGISRTVNYKGNRIDIGGHRFFSKSDRVMDWWAQILPLEAGAVEAGETITISYQNKSRDLSGASDGPDPDVTDEVMLVRSRVSRILFGRKFYDYPIKFAPKTFRNLGLARTLRIIGSYGKARLMPIRPEVTLRDFIINRFGRALYETFFKNYTEKVWGVPCREIPADWGAQRIKGVSITGLILHGIKKLRPRRGSISQKGVETSLIERFLYPKHGPGQLWEVVARKVQEAGGELHLGHRVIKVHHEAGRITAVDVLRDDGTVETHHGDLVFSSMPVQELIGGWQPEAPKPVREVSDGLSYRDFITVGVLLKRLTLGQGATAATLAERLPDNWIYVQEPDVKVGRLQLFNNWSPYLVADPETIWMGLEYFVNESDDFWQSADEDIIAFAVKELEQLGVSTPEDLLDAVVVRTKKAYPAYFGSYERFDVIRDYVMEFDNLYCVGRNGMHRYNNQDHSILTAMVAVDGIASGQDTRAETWAVNTEQDYHEGK</sequence>
<organism evidence="2 3">
    <name type="scientific">Roseovarius faecimaris</name>
    <dbReference type="NCBI Taxonomy" id="2494550"/>
    <lineage>
        <taxon>Bacteria</taxon>
        <taxon>Pseudomonadati</taxon>
        <taxon>Pseudomonadota</taxon>
        <taxon>Alphaproteobacteria</taxon>
        <taxon>Rhodobacterales</taxon>
        <taxon>Roseobacteraceae</taxon>
        <taxon>Roseovarius</taxon>
    </lineage>
</organism>
<dbReference type="EMBL" id="CP034348">
    <property type="protein sequence ID" value="QGY00197.1"/>
    <property type="molecule type" value="Genomic_DNA"/>
</dbReference>
<gene>
    <name evidence="2" type="ORF">EI983_18775</name>
</gene>
<dbReference type="SUPFAM" id="SSF51905">
    <property type="entry name" value="FAD/NAD(P)-binding domain"/>
    <property type="match status" value="1"/>
</dbReference>
<reference evidence="3" key="1">
    <citation type="submission" date="2018-12" db="EMBL/GenBank/DDBJ databases">
        <title>Complete genome sequence of Roseovarius sp. MME-070.</title>
        <authorList>
            <person name="Nam Y.-D."/>
            <person name="Kang J."/>
            <person name="Chung W.-H."/>
            <person name="Park Y.S."/>
        </authorList>
    </citation>
    <scope>NUCLEOTIDE SEQUENCE [LARGE SCALE GENOMIC DNA]</scope>
    <source>
        <strain evidence="3">MME-070</strain>
    </source>
</reference>
<evidence type="ECO:0000313" key="3">
    <source>
        <dbReference type="Proteomes" id="UP000428330"/>
    </source>
</evidence>
<evidence type="ECO:0000259" key="1">
    <source>
        <dbReference type="Pfam" id="PF01593"/>
    </source>
</evidence>
<accession>A0A6I6IXI5</accession>